<protein>
    <recommendedName>
        <fullName evidence="1">ISXO2-like transposase domain-containing protein</fullName>
    </recommendedName>
</protein>
<sequence>MTVQFLNRVSELFLDVANKEAECRITSVAVTDWRNFCRDWVFDALERDTRRCFLVAVEDRSADTLLEIIQERILPGTTIISDLWRSYNTLIQLGYRHLTVNHYINFVVPVTFATTNHIECLWKHVKNRNKSENGTARNLLQSHLIEFMWHYEFKDEIFGKLLEQIRHLYPCV</sequence>
<dbReference type="EMBL" id="KQ422735">
    <property type="protein sequence ID" value="KOF74353.1"/>
    <property type="molecule type" value="Genomic_DNA"/>
</dbReference>
<feature type="domain" description="ISXO2-like transposase" evidence="1">
    <location>
        <begin position="12"/>
        <end position="152"/>
    </location>
</feature>
<reference evidence="2" key="1">
    <citation type="submission" date="2015-07" db="EMBL/GenBank/DDBJ databases">
        <title>MeaNS - Measles Nucleotide Surveillance Program.</title>
        <authorList>
            <person name="Tran T."/>
            <person name="Druce J."/>
        </authorList>
    </citation>
    <scope>NUCLEOTIDE SEQUENCE</scope>
    <source>
        <strain evidence="2">UCB-OBI-ISO-001</strain>
        <tissue evidence="2">Gonad</tissue>
    </source>
</reference>
<organism evidence="2">
    <name type="scientific">Octopus bimaculoides</name>
    <name type="common">California two-spotted octopus</name>
    <dbReference type="NCBI Taxonomy" id="37653"/>
    <lineage>
        <taxon>Eukaryota</taxon>
        <taxon>Metazoa</taxon>
        <taxon>Spiralia</taxon>
        <taxon>Lophotrochozoa</taxon>
        <taxon>Mollusca</taxon>
        <taxon>Cephalopoda</taxon>
        <taxon>Coleoidea</taxon>
        <taxon>Octopodiformes</taxon>
        <taxon>Octopoda</taxon>
        <taxon>Incirrata</taxon>
        <taxon>Octopodidae</taxon>
        <taxon>Octopus</taxon>
    </lineage>
</organism>
<name>A0A0L8GBQ3_OCTBM</name>
<evidence type="ECO:0000313" key="2">
    <source>
        <dbReference type="EMBL" id="KOF74353.1"/>
    </source>
</evidence>
<dbReference type="PANTHER" id="PTHR47163:SF2">
    <property type="entry name" value="SI:DKEY-17M8.2"/>
    <property type="match status" value="1"/>
</dbReference>
<dbReference type="InterPro" id="IPR024445">
    <property type="entry name" value="Tnp_ISXO2-like"/>
</dbReference>
<dbReference type="InterPro" id="IPR053164">
    <property type="entry name" value="IS1016-like_transposase"/>
</dbReference>
<dbReference type="SMART" id="SM01126">
    <property type="entry name" value="DDE_Tnp_IS1595"/>
    <property type="match status" value="1"/>
</dbReference>
<dbReference type="Pfam" id="PF12762">
    <property type="entry name" value="DDE_Tnp_IS1595"/>
    <property type="match status" value="1"/>
</dbReference>
<dbReference type="PANTHER" id="PTHR47163">
    <property type="entry name" value="DDE_TNP_IS1595 DOMAIN-CONTAINING PROTEIN"/>
    <property type="match status" value="1"/>
</dbReference>
<proteinExistence type="predicted"/>
<gene>
    <name evidence="2" type="ORF">OCBIM_22036381mg</name>
</gene>
<dbReference type="OrthoDB" id="10062329at2759"/>
<dbReference type="AlphaFoldDB" id="A0A0L8GBQ3"/>
<accession>A0A0L8GBQ3</accession>
<evidence type="ECO:0000259" key="1">
    <source>
        <dbReference type="SMART" id="SM01126"/>
    </source>
</evidence>